<dbReference type="Proteomes" id="UP000693715">
    <property type="component" value="Chromosome"/>
</dbReference>
<reference evidence="3 4" key="1">
    <citation type="submission" date="2017-03" db="EMBL/GenBank/DDBJ databases">
        <title>Genome comparison of Photorhabdus luminescens strain 0813-124 phase variants.</title>
        <authorList>
            <person name="Chien C.-C."/>
            <person name="Chen W.-J."/>
            <person name="Shih M.-C."/>
            <person name="Hsieh F.-C."/>
        </authorList>
    </citation>
    <scope>NUCLEOTIDE SEQUENCE [LARGE SCALE GENOMIC DNA]</scope>
    <source>
        <strain evidence="3 4">0813-124 phase II</strain>
    </source>
</reference>
<sequence length="184" mass="18849">MKKQILKTCVAAALCLGGMSQALAINVGGAGNTLTVNSEVTAPTCEFDAMPPVNLKALASDLNNVVNKAVVGEQDVQIKVKNCPQWKSNGGISNVNLTVSGTAVDTDFFQLKNGVTPITDYAVSLKAGNAEVKPNAVINLKNNDALADAADNTITLKAGLVKLGSTSVTAATSSANLTVAIAYQ</sequence>
<dbReference type="InterPro" id="IPR000259">
    <property type="entry name" value="Adhesion_dom_fimbrial"/>
</dbReference>
<feature type="domain" description="Fimbrial-type adhesion" evidence="2">
    <location>
        <begin position="36"/>
        <end position="184"/>
    </location>
</feature>
<gene>
    <name evidence="3" type="ORF">B0X70_05390</name>
</gene>
<dbReference type="EMBL" id="CP020335">
    <property type="protein sequence ID" value="QXF32657.1"/>
    <property type="molecule type" value="Genomic_DNA"/>
</dbReference>
<name>A0ABX8LUX8_9GAMM</name>
<protein>
    <recommendedName>
        <fullName evidence="2">Fimbrial-type adhesion domain-containing protein</fullName>
    </recommendedName>
</protein>
<evidence type="ECO:0000259" key="2">
    <source>
        <dbReference type="Pfam" id="PF00419"/>
    </source>
</evidence>
<proteinExistence type="predicted"/>
<dbReference type="InterPro" id="IPR050263">
    <property type="entry name" value="Bact_Fimbrial_Adh_Pro"/>
</dbReference>
<evidence type="ECO:0000313" key="3">
    <source>
        <dbReference type="EMBL" id="QXF32657.1"/>
    </source>
</evidence>
<dbReference type="RefSeq" id="WP_217471060.1">
    <property type="nucleotide sequence ID" value="NZ_CP020335.1"/>
</dbReference>
<feature type="chain" id="PRO_5046012975" description="Fimbrial-type adhesion domain-containing protein" evidence="1">
    <location>
        <begin position="25"/>
        <end position="184"/>
    </location>
</feature>
<keyword evidence="4" id="KW-1185">Reference proteome</keyword>
<dbReference type="PANTHER" id="PTHR33420:SF32">
    <property type="entry name" value="FIMBRIAL-LIKE PROTEIN"/>
    <property type="match status" value="1"/>
</dbReference>
<feature type="signal peptide" evidence="1">
    <location>
        <begin position="1"/>
        <end position="24"/>
    </location>
</feature>
<keyword evidence="1" id="KW-0732">Signal</keyword>
<dbReference type="PANTHER" id="PTHR33420">
    <property type="entry name" value="FIMBRIAL SUBUNIT ELFA-RELATED"/>
    <property type="match status" value="1"/>
</dbReference>
<evidence type="ECO:0000256" key="1">
    <source>
        <dbReference type="SAM" id="SignalP"/>
    </source>
</evidence>
<evidence type="ECO:0000313" key="4">
    <source>
        <dbReference type="Proteomes" id="UP000693715"/>
    </source>
</evidence>
<dbReference type="Pfam" id="PF00419">
    <property type="entry name" value="Fimbrial"/>
    <property type="match status" value="1"/>
</dbReference>
<accession>A0ABX8LUX8</accession>
<organism evidence="3 4">
    <name type="scientific">Photorhabdus akhurstii</name>
    <dbReference type="NCBI Taxonomy" id="171438"/>
    <lineage>
        <taxon>Bacteria</taxon>
        <taxon>Pseudomonadati</taxon>
        <taxon>Pseudomonadota</taxon>
        <taxon>Gammaproteobacteria</taxon>
        <taxon>Enterobacterales</taxon>
        <taxon>Morganellaceae</taxon>
        <taxon>Photorhabdus</taxon>
    </lineage>
</organism>